<dbReference type="EMBL" id="JAOYFB010000037">
    <property type="protein sequence ID" value="KAK4024261.1"/>
    <property type="molecule type" value="Genomic_DNA"/>
</dbReference>
<evidence type="ECO:0000313" key="2">
    <source>
        <dbReference type="Proteomes" id="UP001234178"/>
    </source>
</evidence>
<organism evidence="1 2">
    <name type="scientific">Daphnia magna</name>
    <dbReference type="NCBI Taxonomy" id="35525"/>
    <lineage>
        <taxon>Eukaryota</taxon>
        <taxon>Metazoa</taxon>
        <taxon>Ecdysozoa</taxon>
        <taxon>Arthropoda</taxon>
        <taxon>Crustacea</taxon>
        <taxon>Branchiopoda</taxon>
        <taxon>Diplostraca</taxon>
        <taxon>Cladocera</taxon>
        <taxon>Anomopoda</taxon>
        <taxon>Daphniidae</taxon>
        <taxon>Daphnia</taxon>
    </lineage>
</organism>
<dbReference type="Proteomes" id="UP001234178">
    <property type="component" value="Unassembled WGS sequence"/>
</dbReference>
<proteinExistence type="predicted"/>
<reference evidence="1 2" key="1">
    <citation type="journal article" date="2023" name="Nucleic Acids Res.">
        <title>The hologenome of Daphnia magna reveals possible DNA methylation and microbiome-mediated evolution of the host genome.</title>
        <authorList>
            <person name="Chaturvedi A."/>
            <person name="Li X."/>
            <person name="Dhandapani V."/>
            <person name="Marshall H."/>
            <person name="Kissane S."/>
            <person name="Cuenca-Cambronero M."/>
            <person name="Asole G."/>
            <person name="Calvet F."/>
            <person name="Ruiz-Romero M."/>
            <person name="Marangio P."/>
            <person name="Guigo R."/>
            <person name="Rago D."/>
            <person name="Mirbahai L."/>
            <person name="Eastwood N."/>
            <person name="Colbourne J.K."/>
            <person name="Zhou J."/>
            <person name="Mallon E."/>
            <person name="Orsini L."/>
        </authorList>
    </citation>
    <scope>NUCLEOTIDE SEQUENCE [LARGE SCALE GENOMIC DNA]</scope>
    <source>
        <strain evidence="1">LRV0_1</strain>
    </source>
</reference>
<name>A0ABR0AGM3_9CRUS</name>
<comment type="caution">
    <text evidence="1">The sequence shown here is derived from an EMBL/GenBank/DDBJ whole genome shotgun (WGS) entry which is preliminary data.</text>
</comment>
<protein>
    <submittedName>
        <fullName evidence="1">Uncharacterized protein</fullName>
    </submittedName>
</protein>
<sequence length="121" mass="14341">MSRRYFFDIFENTVFNTAHMGENGVYLINWFLHKTLQPQQTNLDTNEIFAFVENVQLQYRPRSDAELPRLNSDLRWQRCRCLFLAKAPHEQSTVMGPRGQIPQVGIQPWQLSIRSWSIRSL</sequence>
<accession>A0ABR0AGM3</accession>
<keyword evidence="2" id="KW-1185">Reference proteome</keyword>
<gene>
    <name evidence="1" type="ORF">OUZ56_009646</name>
</gene>
<evidence type="ECO:0000313" key="1">
    <source>
        <dbReference type="EMBL" id="KAK4024261.1"/>
    </source>
</evidence>